<dbReference type="Proteomes" id="UP000032180">
    <property type="component" value="Chromosome 11"/>
</dbReference>
<evidence type="ECO:0000313" key="5">
    <source>
        <dbReference type="Proteomes" id="UP000032180"/>
    </source>
</evidence>
<dbReference type="PANTHER" id="PTHR33165">
    <property type="entry name" value="F-BOX DOMAIN CONTAINING PROTEIN-LIKE-RELATED"/>
    <property type="match status" value="1"/>
</dbReference>
<dbReference type="EnsemblPlants" id="LPERR11G13180.1">
    <property type="protein sequence ID" value="LPERR11G13180.1"/>
    <property type="gene ID" value="LPERR11G13180"/>
</dbReference>
<reference evidence="5" key="2">
    <citation type="submission" date="2013-12" db="EMBL/GenBank/DDBJ databases">
        <authorList>
            <person name="Yu Y."/>
            <person name="Lee S."/>
            <person name="de Baynast K."/>
            <person name="Wissotski M."/>
            <person name="Liu L."/>
            <person name="Talag J."/>
            <person name="Goicoechea J."/>
            <person name="Angelova A."/>
            <person name="Jetty R."/>
            <person name="Kudrna D."/>
            <person name="Golser W."/>
            <person name="Rivera L."/>
            <person name="Zhang J."/>
            <person name="Wing R."/>
        </authorList>
    </citation>
    <scope>NUCLEOTIDE SEQUENCE</scope>
</reference>
<feature type="domain" description="KIB1-4 beta-propeller" evidence="3">
    <location>
        <begin position="125"/>
        <end position="362"/>
    </location>
</feature>
<keyword evidence="2" id="KW-0472">Membrane</keyword>
<name>A0A0D9XT07_9ORYZ</name>
<reference evidence="4" key="3">
    <citation type="submission" date="2015-04" db="UniProtKB">
        <authorList>
            <consortium name="EnsemblPlants"/>
        </authorList>
    </citation>
    <scope>IDENTIFICATION</scope>
</reference>
<accession>A0A0D9XT07</accession>
<evidence type="ECO:0000313" key="4">
    <source>
        <dbReference type="EnsemblPlants" id="LPERR11G13180.1"/>
    </source>
</evidence>
<dbReference type="eggNOG" id="ENOG502R6EE">
    <property type="taxonomic scope" value="Eukaryota"/>
</dbReference>
<dbReference type="Pfam" id="PF03478">
    <property type="entry name" value="Beta-prop_KIB1-4"/>
    <property type="match status" value="1"/>
</dbReference>
<evidence type="ECO:0000256" key="1">
    <source>
        <dbReference type="SAM" id="MobiDB-lite"/>
    </source>
</evidence>
<dbReference type="HOGENOM" id="CLU_040241_2_0_1"/>
<feature type="compositionally biased region" description="Basic residues" evidence="1">
    <location>
        <begin position="1"/>
        <end position="12"/>
    </location>
</feature>
<feature type="transmembrane region" description="Helical" evidence="2">
    <location>
        <begin position="196"/>
        <end position="217"/>
    </location>
</feature>
<dbReference type="PANTHER" id="PTHR33165:SF106">
    <property type="entry name" value="EXPRESSED PROTEIN"/>
    <property type="match status" value="1"/>
</dbReference>
<dbReference type="Gramene" id="LPERR11G13180.1">
    <property type="protein sequence ID" value="LPERR11G13180.1"/>
    <property type="gene ID" value="LPERR11G13180"/>
</dbReference>
<dbReference type="InterPro" id="IPR005174">
    <property type="entry name" value="KIB1-4_b-propeller"/>
</dbReference>
<protein>
    <recommendedName>
        <fullName evidence="3">KIB1-4 beta-propeller domain-containing protein</fullName>
    </recommendedName>
</protein>
<keyword evidence="2" id="KW-1133">Transmembrane helix</keyword>
<sequence length="457" mass="50532">MIPCSKRRRRRLTPSDAAAAGGGGKNKMPSPDWSSLDGDLLDLIGQRVLAAGDLDDYVRLRAVCTHWAASTATPRGRGVADPRFHPRQWMMLPEGHGLYPGHPSLGGHLRFLNLSTGVIVTSPHLPLLLSDDHVILDSVDGLLLLHRDADTAIRLLNPFTGDVTDLPPLDSLLPYIKPIGFRLRTDRSKRSALMQVRAAVAVAGGGVITVMLAFITLDRVAFAAAGDKRWTFSEYKLKHFLKPTSFQGKIYALQFTSFEINKMYIYQFNQPYDKGGLLHLDLPVKIGEAPMDKFIYLLNFAVCGSELLIVAYNGASPSKLLVYRVADLVNGKMEPVTSIGDHTLFINERCVCVSLSNNKEGISKSLPSILHYSIICMHTLQVPASVDIARFEQYDLGTSIWSPASDGDIFQAPPPSPHTLIHHIFTCCSHRYWNKGIMYCSKTDPSWLVKQDLRIGA</sequence>
<organism evidence="4 5">
    <name type="scientific">Leersia perrieri</name>
    <dbReference type="NCBI Taxonomy" id="77586"/>
    <lineage>
        <taxon>Eukaryota</taxon>
        <taxon>Viridiplantae</taxon>
        <taxon>Streptophyta</taxon>
        <taxon>Embryophyta</taxon>
        <taxon>Tracheophyta</taxon>
        <taxon>Spermatophyta</taxon>
        <taxon>Magnoliopsida</taxon>
        <taxon>Liliopsida</taxon>
        <taxon>Poales</taxon>
        <taxon>Poaceae</taxon>
        <taxon>BOP clade</taxon>
        <taxon>Oryzoideae</taxon>
        <taxon>Oryzeae</taxon>
        <taxon>Oryzinae</taxon>
        <taxon>Leersia</taxon>
    </lineage>
</organism>
<keyword evidence="2" id="KW-0812">Transmembrane</keyword>
<reference evidence="4 5" key="1">
    <citation type="submission" date="2012-08" db="EMBL/GenBank/DDBJ databases">
        <title>Oryza genome evolution.</title>
        <authorList>
            <person name="Wing R.A."/>
        </authorList>
    </citation>
    <scope>NUCLEOTIDE SEQUENCE</scope>
</reference>
<keyword evidence="5" id="KW-1185">Reference proteome</keyword>
<evidence type="ECO:0000259" key="3">
    <source>
        <dbReference type="Pfam" id="PF03478"/>
    </source>
</evidence>
<evidence type="ECO:0000256" key="2">
    <source>
        <dbReference type="SAM" id="Phobius"/>
    </source>
</evidence>
<proteinExistence type="predicted"/>
<dbReference type="AlphaFoldDB" id="A0A0D9XT07"/>
<feature type="region of interest" description="Disordered" evidence="1">
    <location>
        <begin position="1"/>
        <end position="31"/>
    </location>
</feature>